<keyword evidence="1" id="KW-0663">Pyridoxal phosphate</keyword>
<evidence type="ECO:0000259" key="5">
    <source>
        <dbReference type="PROSITE" id="PS50949"/>
    </source>
</evidence>
<dbReference type="SUPFAM" id="SSF46785">
    <property type="entry name" value="Winged helix' DNA-binding domain"/>
    <property type="match status" value="1"/>
</dbReference>
<sequence>PVHSFEPFIDRDAASPVARQLYLSLRKAILTGQIRPASRLPSTRLAGMEWGLSRGVVAEAYDILITEGYARGVHGAGTF</sequence>
<feature type="non-terminal residue" evidence="6">
    <location>
        <position position="79"/>
    </location>
</feature>
<evidence type="ECO:0000256" key="4">
    <source>
        <dbReference type="ARBA" id="ARBA00023163"/>
    </source>
</evidence>
<protein>
    <submittedName>
        <fullName evidence="6">Winged helix-turn-helix transcriptional regulator</fullName>
    </submittedName>
</protein>
<comment type="caution">
    <text evidence="6">The sequence shown here is derived from an EMBL/GenBank/DDBJ whole genome shotgun (WGS) entry which is preliminary data.</text>
</comment>
<evidence type="ECO:0000313" key="7">
    <source>
        <dbReference type="Proteomes" id="UP000671119"/>
    </source>
</evidence>
<proteinExistence type="predicted"/>
<keyword evidence="2" id="KW-0805">Transcription regulation</keyword>
<dbReference type="AlphaFoldDB" id="A0ABD4Q5Q6"/>
<gene>
    <name evidence="6" type="ORF">J8J21_22545</name>
</gene>
<dbReference type="PANTHER" id="PTHR46577:SF1">
    <property type="entry name" value="HTH-TYPE TRANSCRIPTIONAL REGULATORY PROTEIN GABR"/>
    <property type="match status" value="1"/>
</dbReference>
<dbReference type="PANTHER" id="PTHR46577">
    <property type="entry name" value="HTH-TYPE TRANSCRIPTIONAL REGULATORY PROTEIN GABR"/>
    <property type="match status" value="1"/>
</dbReference>
<evidence type="ECO:0000256" key="1">
    <source>
        <dbReference type="ARBA" id="ARBA00022898"/>
    </source>
</evidence>
<reference evidence="6 7" key="1">
    <citation type="submission" date="2021-03" db="EMBL/GenBank/DDBJ databases">
        <title>Whole Genome Sequencing of Mycobacterium tuberculosis clinical isolates from Arunachal Pradesh, India.</title>
        <authorList>
            <person name="Singh S."/>
            <person name="Mudliar S.R."/>
            <person name="Kulsum U."/>
            <person name="Rufai S.B."/>
            <person name="Singh P.K."/>
            <person name="Umpo M."/>
            <person name="Nyori M."/>
        </authorList>
    </citation>
    <scope>NUCLEOTIDE SEQUENCE [LARGE SCALE GENOMIC DNA]</scope>
    <source>
        <strain evidence="6 7">OMICS/BPL/0142/20/SP</strain>
    </source>
</reference>
<dbReference type="PROSITE" id="PS50949">
    <property type="entry name" value="HTH_GNTR"/>
    <property type="match status" value="1"/>
</dbReference>
<evidence type="ECO:0000256" key="2">
    <source>
        <dbReference type="ARBA" id="ARBA00023015"/>
    </source>
</evidence>
<dbReference type="InterPro" id="IPR036390">
    <property type="entry name" value="WH_DNA-bd_sf"/>
</dbReference>
<dbReference type="Proteomes" id="UP000671119">
    <property type="component" value="Unassembled WGS sequence"/>
</dbReference>
<dbReference type="GO" id="GO:0003677">
    <property type="term" value="F:DNA binding"/>
    <property type="evidence" value="ECO:0007669"/>
    <property type="project" value="UniProtKB-KW"/>
</dbReference>
<accession>A0ABD4Q5Q6</accession>
<dbReference type="CDD" id="cd07377">
    <property type="entry name" value="WHTH_GntR"/>
    <property type="match status" value="1"/>
</dbReference>
<keyword evidence="4" id="KW-0804">Transcription</keyword>
<dbReference type="Pfam" id="PF00392">
    <property type="entry name" value="GntR"/>
    <property type="match status" value="1"/>
</dbReference>
<dbReference type="InterPro" id="IPR051446">
    <property type="entry name" value="HTH_trans_reg/aminotransferase"/>
</dbReference>
<feature type="domain" description="HTH gntR-type" evidence="5">
    <location>
        <begin position="15"/>
        <end position="79"/>
    </location>
</feature>
<keyword evidence="3" id="KW-0238">DNA-binding</keyword>
<feature type="non-terminal residue" evidence="6">
    <location>
        <position position="1"/>
    </location>
</feature>
<dbReference type="InterPro" id="IPR036388">
    <property type="entry name" value="WH-like_DNA-bd_sf"/>
</dbReference>
<evidence type="ECO:0000256" key="3">
    <source>
        <dbReference type="ARBA" id="ARBA00023125"/>
    </source>
</evidence>
<dbReference type="Gene3D" id="1.10.10.10">
    <property type="entry name" value="Winged helix-like DNA-binding domain superfamily/Winged helix DNA-binding domain"/>
    <property type="match status" value="1"/>
</dbReference>
<evidence type="ECO:0000313" key="6">
    <source>
        <dbReference type="EMBL" id="MBP0685828.1"/>
    </source>
</evidence>
<dbReference type="EMBL" id="JAGIZI010000614">
    <property type="protein sequence ID" value="MBP0685828.1"/>
    <property type="molecule type" value="Genomic_DNA"/>
</dbReference>
<name>A0ABD4Q5Q6_MYCTX</name>
<dbReference type="InterPro" id="IPR000524">
    <property type="entry name" value="Tscrpt_reg_HTH_GntR"/>
</dbReference>
<organism evidence="6 7">
    <name type="scientific">Mycobacterium tuberculosis</name>
    <dbReference type="NCBI Taxonomy" id="1773"/>
    <lineage>
        <taxon>Bacteria</taxon>
        <taxon>Bacillati</taxon>
        <taxon>Actinomycetota</taxon>
        <taxon>Actinomycetes</taxon>
        <taxon>Mycobacteriales</taxon>
        <taxon>Mycobacteriaceae</taxon>
        <taxon>Mycobacterium</taxon>
        <taxon>Mycobacterium tuberculosis complex</taxon>
    </lineage>
</organism>
<dbReference type="SMART" id="SM00345">
    <property type="entry name" value="HTH_GNTR"/>
    <property type="match status" value="1"/>
</dbReference>